<evidence type="ECO:0000313" key="2">
    <source>
        <dbReference type="EMBL" id="BCB95967.1"/>
    </source>
</evidence>
<dbReference type="EMBL" id="AP022873">
    <property type="protein sequence ID" value="BCB95967.1"/>
    <property type="molecule type" value="Genomic_DNA"/>
</dbReference>
<dbReference type="AlphaFoldDB" id="A0A7G1H2N0"/>
<dbReference type="KEGG" id="dtp:JZK55_08890"/>
<protein>
    <submittedName>
        <fullName evidence="2">Uncharacterized protein</fullName>
    </submittedName>
</protein>
<proteinExistence type="predicted"/>
<dbReference type="Proteomes" id="UP000516360">
    <property type="component" value="Chromosome"/>
</dbReference>
<feature type="transmembrane region" description="Helical" evidence="1">
    <location>
        <begin position="42"/>
        <end position="63"/>
    </location>
</feature>
<keyword evidence="3" id="KW-1185">Reference proteome</keyword>
<name>A0A7G1H2N0_9BACT</name>
<sequence>MIVLNTQKIDGRKEVAKVVFDLAKYLLTAVAISSIFAEKIRLLSAIIASILGILLLYLGYFLISDKE</sequence>
<keyword evidence="1" id="KW-0472">Membrane</keyword>
<gene>
    <name evidence="2" type="ORF">JZK55_08890</name>
</gene>
<organism evidence="2 3">
    <name type="scientific">Dissulfurispira thermophila</name>
    <dbReference type="NCBI Taxonomy" id="2715679"/>
    <lineage>
        <taxon>Bacteria</taxon>
        <taxon>Pseudomonadati</taxon>
        <taxon>Nitrospirota</taxon>
        <taxon>Thermodesulfovibrionia</taxon>
        <taxon>Thermodesulfovibrionales</taxon>
        <taxon>Dissulfurispiraceae</taxon>
        <taxon>Dissulfurispira</taxon>
    </lineage>
</organism>
<evidence type="ECO:0000313" key="3">
    <source>
        <dbReference type="Proteomes" id="UP000516360"/>
    </source>
</evidence>
<keyword evidence="1" id="KW-0812">Transmembrane</keyword>
<feature type="transmembrane region" description="Helical" evidence="1">
    <location>
        <begin position="18"/>
        <end position="36"/>
    </location>
</feature>
<evidence type="ECO:0000256" key="1">
    <source>
        <dbReference type="SAM" id="Phobius"/>
    </source>
</evidence>
<keyword evidence="1" id="KW-1133">Transmembrane helix</keyword>
<accession>A0A7G1H2N0</accession>
<reference evidence="2 3" key="1">
    <citation type="submission" date="2020-03" db="EMBL/GenBank/DDBJ databases">
        <title>Complete genome sequences of two sulfur-disproportionating bacterial strains T55J and Mzg5.</title>
        <authorList>
            <person name="Umezawa K."/>
            <person name="Kojima H."/>
            <person name="Kato Y."/>
            <person name="Fukui M."/>
        </authorList>
    </citation>
    <scope>NUCLEOTIDE SEQUENCE [LARGE SCALE GENOMIC DNA]</scope>
    <source>
        <strain evidence="2 3">T55J</strain>
    </source>
</reference>